<dbReference type="RefSeq" id="WP_009529287.1">
    <property type="nucleotide sequence ID" value="NZ_JH414605.1"/>
</dbReference>
<dbReference type="Proteomes" id="UP000003379">
    <property type="component" value="Unassembled WGS sequence"/>
</dbReference>
<protein>
    <submittedName>
        <fullName evidence="2">Uncharacterized protein</fullName>
    </submittedName>
</protein>
<evidence type="ECO:0000256" key="1">
    <source>
        <dbReference type="SAM" id="Phobius"/>
    </source>
</evidence>
<dbReference type="EMBL" id="AFZG01000015">
    <property type="protein sequence ID" value="EHL19768.1"/>
    <property type="molecule type" value="Genomic_DNA"/>
</dbReference>
<comment type="caution">
    <text evidence="2">The sequence shown here is derived from an EMBL/GenBank/DDBJ whole genome shotgun (WGS) entry which is preliminary data.</text>
</comment>
<keyword evidence="1" id="KW-0812">Transmembrane</keyword>
<dbReference type="AlphaFoldDB" id="G9XBB7"/>
<gene>
    <name evidence="2" type="ORF">HMPREF9628_01284</name>
</gene>
<organism evidence="2 3">
    <name type="scientific">Peptoanaerobacter stomatis</name>
    <dbReference type="NCBI Taxonomy" id="796937"/>
    <lineage>
        <taxon>Bacteria</taxon>
        <taxon>Bacillati</taxon>
        <taxon>Bacillota</taxon>
        <taxon>Clostridia</taxon>
        <taxon>Peptostreptococcales</taxon>
        <taxon>Filifactoraceae</taxon>
        <taxon>Peptoanaerobacter</taxon>
    </lineage>
</organism>
<evidence type="ECO:0000313" key="2">
    <source>
        <dbReference type="EMBL" id="EHL19768.1"/>
    </source>
</evidence>
<feature type="transmembrane region" description="Helical" evidence="1">
    <location>
        <begin position="6"/>
        <end position="28"/>
    </location>
</feature>
<sequence length="137" mass="15655">MKQEMQTVLVQLLIAIIPILLAFIVRLLNLKSNEIKQHTKNSKLDKYVDYAADIIKKSVIAVNQIFVDKLKEQNGFTPEKQKEAFELAKKKILSMLNEDAKKALTMIYGDLNTFLDSQIEATVNSLKNQSIEKESEE</sequence>
<keyword evidence="1" id="KW-1133">Transmembrane helix</keyword>
<keyword evidence="1" id="KW-0472">Membrane</keyword>
<name>G9XBB7_9FIRM</name>
<proteinExistence type="predicted"/>
<evidence type="ECO:0000313" key="3">
    <source>
        <dbReference type="Proteomes" id="UP000003379"/>
    </source>
</evidence>
<dbReference type="HOGENOM" id="CLU_154571_0_0_9"/>
<reference evidence="2 3" key="1">
    <citation type="submission" date="2011-08" db="EMBL/GenBank/DDBJ databases">
        <title>The Genome Sequence of Eubacteriaceae bacterium CM5.</title>
        <authorList>
            <consortium name="The Broad Institute Genome Sequencing Platform"/>
            <person name="Earl A."/>
            <person name="Ward D."/>
            <person name="Feldgarden M."/>
            <person name="Gevers D."/>
            <person name="Sizova M."/>
            <person name="Hazen A."/>
            <person name="Epstein S."/>
            <person name="Young S.K."/>
            <person name="Zeng Q."/>
            <person name="Gargeya S."/>
            <person name="Fitzgerald M."/>
            <person name="Haas B."/>
            <person name="Abouelleil A."/>
            <person name="Alvarado L."/>
            <person name="Arachchi H.M."/>
            <person name="Berlin A."/>
            <person name="Brown A."/>
            <person name="Chapman S.B."/>
            <person name="Chen Z."/>
            <person name="Dunbar C."/>
            <person name="Freedman E."/>
            <person name="Gearin G."/>
            <person name="Gellesch M."/>
            <person name="Goldberg J."/>
            <person name="Griggs A."/>
            <person name="Gujja S."/>
            <person name="Heiman D."/>
            <person name="Howarth C."/>
            <person name="Larson L."/>
            <person name="Lui A."/>
            <person name="MacDonald P.J.P."/>
            <person name="Montmayeur A."/>
            <person name="Murphy C."/>
            <person name="Neiman D."/>
            <person name="Pearson M."/>
            <person name="Priest M."/>
            <person name="Roberts A."/>
            <person name="Saif S."/>
            <person name="Shea T."/>
            <person name="Shenoy N."/>
            <person name="Sisk P."/>
            <person name="Stolte C."/>
            <person name="Sykes S."/>
            <person name="Wortman J."/>
            <person name="Nusbaum C."/>
            <person name="Birren B."/>
        </authorList>
    </citation>
    <scope>NUCLEOTIDE SEQUENCE [LARGE SCALE GENOMIC DNA]</scope>
    <source>
        <strain evidence="2 3">CM5</strain>
    </source>
</reference>
<accession>G9XBB7</accession>